<feature type="non-terminal residue" evidence="2">
    <location>
        <position position="1"/>
    </location>
</feature>
<accession>A0A392S9T9</accession>
<dbReference type="Proteomes" id="UP000265520">
    <property type="component" value="Unassembled WGS sequence"/>
</dbReference>
<sequence length="109" mass="12434">VPVLTERPSGKRPQGTQEISVDTAQPTTSVTNADLAVVIAALKQTTEALQSQSRRLDEQNLRLDALERNQRPQRNNSPLRRYHRSRSPSRQETVKQRRPALERIEQPSK</sequence>
<dbReference type="EMBL" id="LXQA010337558">
    <property type="protein sequence ID" value="MCI44954.1"/>
    <property type="molecule type" value="Genomic_DNA"/>
</dbReference>
<evidence type="ECO:0000313" key="3">
    <source>
        <dbReference type="Proteomes" id="UP000265520"/>
    </source>
</evidence>
<proteinExistence type="predicted"/>
<feature type="region of interest" description="Disordered" evidence="1">
    <location>
        <begin position="1"/>
        <end position="25"/>
    </location>
</feature>
<organism evidence="2 3">
    <name type="scientific">Trifolium medium</name>
    <dbReference type="NCBI Taxonomy" id="97028"/>
    <lineage>
        <taxon>Eukaryota</taxon>
        <taxon>Viridiplantae</taxon>
        <taxon>Streptophyta</taxon>
        <taxon>Embryophyta</taxon>
        <taxon>Tracheophyta</taxon>
        <taxon>Spermatophyta</taxon>
        <taxon>Magnoliopsida</taxon>
        <taxon>eudicotyledons</taxon>
        <taxon>Gunneridae</taxon>
        <taxon>Pentapetalae</taxon>
        <taxon>rosids</taxon>
        <taxon>fabids</taxon>
        <taxon>Fabales</taxon>
        <taxon>Fabaceae</taxon>
        <taxon>Papilionoideae</taxon>
        <taxon>50 kb inversion clade</taxon>
        <taxon>NPAAA clade</taxon>
        <taxon>Hologalegina</taxon>
        <taxon>IRL clade</taxon>
        <taxon>Trifolieae</taxon>
        <taxon>Trifolium</taxon>
    </lineage>
</organism>
<protein>
    <submittedName>
        <fullName evidence="2">Uncharacterized protein</fullName>
    </submittedName>
</protein>
<keyword evidence="3" id="KW-1185">Reference proteome</keyword>
<feature type="compositionally biased region" description="Polar residues" evidence="1">
    <location>
        <begin position="14"/>
        <end position="25"/>
    </location>
</feature>
<feature type="non-terminal residue" evidence="2">
    <location>
        <position position="109"/>
    </location>
</feature>
<name>A0A392S9T9_9FABA</name>
<feature type="region of interest" description="Disordered" evidence="1">
    <location>
        <begin position="48"/>
        <end position="109"/>
    </location>
</feature>
<dbReference type="AlphaFoldDB" id="A0A392S9T9"/>
<evidence type="ECO:0000313" key="2">
    <source>
        <dbReference type="EMBL" id="MCI44954.1"/>
    </source>
</evidence>
<evidence type="ECO:0000256" key="1">
    <source>
        <dbReference type="SAM" id="MobiDB-lite"/>
    </source>
</evidence>
<reference evidence="2 3" key="1">
    <citation type="journal article" date="2018" name="Front. Plant Sci.">
        <title>Red Clover (Trifolium pratense) and Zigzag Clover (T. medium) - A Picture of Genomic Similarities and Differences.</title>
        <authorList>
            <person name="Dluhosova J."/>
            <person name="Istvanek J."/>
            <person name="Nedelnik J."/>
            <person name="Repkova J."/>
        </authorList>
    </citation>
    <scope>NUCLEOTIDE SEQUENCE [LARGE SCALE GENOMIC DNA]</scope>
    <source>
        <strain evidence="3">cv. 10/8</strain>
        <tissue evidence="2">Leaf</tissue>
    </source>
</reference>
<feature type="compositionally biased region" description="Basic and acidic residues" evidence="1">
    <location>
        <begin position="92"/>
        <end position="109"/>
    </location>
</feature>
<feature type="compositionally biased region" description="Basic and acidic residues" evidence="1">
    <location>
        <begin position="54"/>
        <end position="70"/>
    </location>
</feature>
<comment type="caution">
    <text evidence="2">The sequence shown here is derived from an EMBL/GenBank/DDBJ whole genome shotgun (WGS) entry which is preliminary data.</text>
</comment>